<evidence type="ECO:0000256" key="3">
    <source>
        <dbReference type="SAM" id="MobiDB-lite"/>
    </source>
</evidence>
<organism evidence="4 5">
    <name type="scientific">Arctia plantaginis</name>
    <name type="common">Wood tiger moth</name>
    <name type="synonym">Phalaena plantaginis</name>
    <dbReference type="NCBI Taxonomy" id="874455"/>
    <lineage>
        <taxon>Eukaryota</taxon>
        <taxon>Metazoa</taxon>
        <taxon>Ecdysozoa</taxon>
        <taxon>Arthropoda</taxon>
        <taxon>Hexapoda</taxon>
        <taxon>Insecta</taxon>
        <taxon>Pterygota</taxon>
        <taxon>Neoptera</taxon>
        <taxon>Endopterygota</taxon>
        <taxon>Lepidoptera</taxon>
        <taxon>Glossata</taxon>
        <taxon>Ditrysia</taxon>
        <taxon>Noctuoidea</taxon>
        <taxon>Erebidae</taxon>
        <taxon>Arctiinae</taxon>
        <taxon>Arctia</taxon>
    </lineage>
</organism>
<dbReference type="InterPro" id="IPR032675">
    <property type="entry name" value="LRR_dom_sf"/>
</dbReference>
<dbReference type="InterPro" id="IPR050216">
    <property type="entry name" value="LRR_domain-containing"/>
</dbReference>
<dbReference type="InterPro" id="IPR001611">
    <property type="entry name" value="Leu-rich_rpt"/>
</dbReference>
<comment type="caution">
    <text evidence="4">The sequence shown here is derived from an EMBL/GenBank/DDBJ whole genome shotgun (WGS) entry which is preliminary data.</text>
</comment>
<dbReference type="Pfam" id="PF13855">
    <property type="entry name" value="LRR_8"/>
    <property type="match status" value="2"/>
</dbReference>
<sequence>MKNKHNPDDTREIIEKHVFSKIEWQENLTILDLSNRGISDFDENINLPENLAVLNLANNQLQGVPITVLKLNKLKTLDLSYNEIELFNETPNSYHTLESLNLKNNKLVMPPSWVWVENAKKIVQLNLSYNHKICQSLVKDYFEELLQYTTQVRKIDLQGCCLGKHMKLMSTFKHARVVNLGNDSYNYLCVNHIEYVPSIGLEDCHEVEILNLSNTHIYNIEHNIDIYQCLKELNLSNNNINSLPNEFCNLLNMEICVLSYNKILYLPEDMHKLVKLTKLYLNNNELCMLPDTLCKLDSLKTLDLYMNHLYEGVDDIKNLEEYDFAQNYNNEPDSEIYLKKKARLRQNHHDRLDGRAPEVVQEGSECSEHANNIDYYSEDDALEVSQTSPISRSSTPEDWDSDDFWVPSHVDYSRQWTSKYYQGPSSSSPMAMQWLDYVKRKMEEGNFCPMDMHLSISITEKVKYEKMHNPNPQYESDGQFDDYSDDDS</sequence>
<dbReference type="Proteomes" id="UP000494256">
    <property type="component" value="Unassembled WGS sequence"/>
</dbReference>
<dbReference type="PROSITE" id="PS51450">
    <property type="entry name" value="LRR"/>
    <property type="match status" value="2"/>
</dbReference>
<keyword evidence="2" id="KW-0677">Repeat</keyword>
<evidence type="ECO:0000313" key="4">
    <source>
        <dbReference type="EMBL" id="CAB3223699.1"/>
    </source>
</evidence>
<dbReference type="EMBL" id="CADEBD010000171">
    <property type="protein sequence ID" value="CAB3223699.1"/>
    <property type="molecule type" value="Genomic_DNA"/>
</dbReference>
<feature type="region of interest" description="Disordered" evidence="3">
    <location>
        <begin position="467"/>
        <end position="488"/>
    </location>
</feature>
<name>A0A8S0YWA2_ARCPL</name>
<evidence type="ECO:0000256" key="2">
    <source>
        <dbReference type="ARBA" id="ARBA00022737"/>
    </source>
</evidence>
<dbReference type="InterPro" id="IPR003591">
    <property type="entry name" value="Leu-rich_rpt_typical-subtyp"/>
</dbReference>
<dbReference type="GO" id="GO:0005737">
    <property type="term" value="C:cytoplasm"/>
    <property type="evidence" value="ECO:0007669"/>
    <property type="project" value="TreeGrafter"/>
</dbReference>
<dbReference type="Gene3D" id="3.80.10.10">
    <property type="entry name" value="Ribonuclease Inhibitor"/>
    <property type="match status" value="2"/>
</dbReference>
<dbReference type="PANTHER" id="PTHR48051">
    <property type="match status" value="1"/>
</dbReference>
<proteinExistence type="predicted"/>
<dbReference type="AlphaFoldDB" id="A0A8S0YWA2"/>
<dbReference type="SMART" id="SM00369">
    <property type="entry name" value="LRR_TYP"/>
    <property type="match status" value="3"/>
</dbReference>
<gene>
    <name evidence="4" type="ORF">APLA_LOCUS1531</name>
</gene>
<feature type="compositionally biased region" description="Acidic residues" evidence="3">
    <location>
        <begin position="478"/>
        <end position="488"/>
    </location>
</feature>
<dbReference type="PANTHER" id="PTHR48051:SF1">
    <property type="entry name" value="RAS SUPPRESSOR PROTEIN 1"/>
    <property type="match status" value="1"/>
</dbReference>
<keyword evidence="1" id="KW-0433">Leucine-rich repeat</keyword>
<evidence type="ECO:0000256" key="1">
    <source>
        <dbReference type="ARBA" id="ARBA00022614"/>
    </source>
</evidence>
<evidence type="ECO:0000313" key="5">
    <source>
        <dbReference type="Proteomes" id="UP000494256"/>
    </source>
</evidence>
<accession>A0A8S0YWA2</accession>
<evidence type="ECO:0008006" key="6">
    <source>
        <dbReference type="Google" id="ProtNLM"/>
    </source>
</evidence>
<dbReference type="SUPFAM" id="SSF52058">
    <property type="entry name" value="L domain-like"/>
    <property type="match status" value="1"/>
</dbReference>
<reference evidence="4 5" key="1">
    <citation type="submission" date="2020-04" db="EMBL/GenBank/DDBJ databases">
        <authorList>
            <person name="Wallbank WR R."/>
            <person name="Pardo Diaz C."/>
            <person name="Kozak K."/>
            <person name="Martin S."/>
            <person name="Jiggins C."/>
            <person name="Moest M."/>
            <person name="Warren A I."/>
            <person name="Byers J.R.P. K."/>
            <person name="Montejo-Kovacevich G."/>
            <person name="Yen C E."/>
        </authorList>
    </citation>
    <scope>NUCLEOTIDE SEQUENCE [LARGE SCALE GENOMIC DNA]</scope>
</reference>
<protein>
    <recommendedName>
        <fullName evidence="6">Leucine-rich repeat protein</fullName>
    </recommendedName>
</protein>